<proteinExistence type="inferred from homology"/>
<dbReference type="NCBIfam" id="TIGR00189">
    <property type="entry name" value="tesB"/>
    <property type="match status" value="1"/>
</dbReference>
<dbReference type="CDD" id="cd03444">
    <property type="entry name" value="Thioesterase_II_repeat1"/>
    <property type="match status" value="1"/>
</dbReference>
<evidence type="ECO:0000259" key="4">
    <source>
        <dbReference type="Pfam" id="PF13622"/>
    </source>
</evidence>
<dbReference type="Gene3D" id="2.40.160.210">
    <property type="entry name" value="Acyl-CoA thioesterase, double hotdog domain"/>
    <property type="match status" value="1"/>
</dbReference>
<dbReference type="Pfam" id="PF02551">
    <property type="entry name" value="Acyl_CoA_thio"/>
    <property type="match status" value="1"/>
</dbReference>
<evidence type="ECO:0000256" key="2">
    <source>
        <dbReference type="ARBA" id="ARBA00022801"/>
    </source>
</evidence>
<comment type="caution">
    <text evidence="5">The sequence shown here is derived from an EMBL/GenBank/DDBJ whole genome shotgun (WGS) entry which is preliminary data.</text>
</comment>
<organism evidence="5 6">
    <name type="scientific">Candidatus Rhodoblastus alkanivorans</name>
    <dbReference type="NCBI Taxonomy" id="2954117"/>
    <lineage>
        <taxon>Bacteria</taxon>
        <taxon>Pseudomonadati</taxon>
        <taxon>Pseudomonadota</taxon>
        <taxon>Alphaproteobacteria</taxon>
        <taxon>Hyphomicrobiales</taxon>
        <taxon>Rhodoblastaceae</taxon>
        <taxon>Rhodoblastus</taxon>
    </lineage>
</organism>
<name>A0ABS9Z2V6_9HYPH</name>
<feature type="domain" description="Acyl-CoA thioesterase-like N-terminal HotDog" evidence="4">
    <location>
        <begin position="30"/>
        <end position="108"/>
    </location>
</feature>
<comment type="similarity">
    <text evidence="1">Belongs to the C/M/P thioester hydrolase family.</text>
</comment>
<dbReference type="RefSeq" id="WP_243065703.1">
    <property type="nucleotide sequence ID" value="NZ_JAIVFK010000076.1"/>
</dbReference>
<evidence type="ECO:0000313" key="5">
    <source>
        <dbReference type="EMBL" id="MCI4681650.1"/>
    </source>
</evidence>
<dbReference type="Pfam" id="PF13622">
    <property type="entry name" value="4HBT_3"/>
    <property type="match status" value="1"/>
</dbReference>
<keyword evidence="6" id="KW-1185">Reference proteome</keyword>
<evidence type="ECO:0000256" key="1">
    <source>
        <dbReference type="ARBA" id="ARBA00006538"/>
    </source>
</evidence>
<dbReference type="InterPro" id="IPR049449">
    <property type="entry name" value="TesB_ACOT8-like_N"/>
</dbReference>
<keyword evidence="2" id="KW-0378">Hydrolase</keyword>
<dbReference type="EMBL" id="JAIVFP010000001">
    <property type="protein sequence ID" value="MCI4681650.1"/>
    <property type="molecule type" value="Genomic_DNA"/>
</dbReference>
<accession>A0ABS9Z2V6</accession>
<dbReference type="CDD" id="cd03445">
    <property type="entry name" value="Thioesterase_II_repeat2"/>
    <property type="match status" value="1"/>
</dbReference>
<reference evidence="5" key="1">
    <citation type="journal article" date="2022" name="ISME J.">
        <title>Identification of active gaseous-alkane degraders at natural gas seeps.</title>
        <authorList>
            <person name="Farhan Ul Haque M."/>
            <person name="Hernandez M."/>
            <person name="Crombie A.T."/>
            <person name="Murrell J.C."/>
        </authorList>
    </citation>
    <scope>NUCLEOTIDE SEQUENCE</scope>
    <source>
        <strain evidence="5">PC2</strain>
    </source>
</reference>
<gene>
    <name evidence="5" type="primary">tesB</name>
    <name evidence="5" type="ORF">K2U94_02505</name>
</gene>
<dbReference type="InterPro" id="IPR042171">
    <property type="entry name" value="Acyl-CoA_hotdog"/>
</dbReference>
<dbReference type="InterPro" id="IPR003703">
    <property type="entry name" value="Acyl_CoA_thio"/>
</dbReference>
<dbReference type="PANTHER" id="PTHR11066">
    <property type="entry name" value="ACYL-COA THIOESTERASE"/>
    <property type="match status" value="1"/>
</dbReference>
<dbReference type="InterPro" id="IPR025652">
    <property type="entry name" value="TesB_C"/>
</dbReference>
<dbReference type="PANTHER" id="PTHR11066:SF34">
    <property type="entry name" value="ACYL-COENZYME A THIOESTERASE 8"/>
    <property type="match status" value="1"/>
</dbReference>
<sequence>MSKAITDLLEILDLERIEENLFRGRSPQVGWQRVFGGLVIAQALVAAQRTVEKAVAHSLHAYFLLGGDPATPIVYQVERLRDGRSFSTRRCQAIQHGRIIFTLAASFHNPESGGLDHAFAPPDAPPPEDLPDEGEFLARFGEFMPEPVRRYFQRERPIEMRPVEAGRYISRGAEADPQQKVWVRTSAALPDDPAIHRAALAYLSDMTLLDTSLIRHGRSVFHPGIQAASLDHALWLHRPFRADEWMLYVQDSPNASGALGFSRGALYSRSGALIASVAQEGLIRLKTAPGPNFAQL</sequence>
<dbReference type="InterPro" id="IPR029069">
    <property type="entry name" value="HotDog_dom_sf"/>
</dbReference>
<protein>
    <submittedName>
        <fullName evidence="5">Acyl-CoA thioesterase II</fullName>
    </submittedName>
</protein>
<evidence type="ECO:0000259" key="3">
    <source>
        <dbReference type="Pfam" id="PF02551"/>
    </source>
</evidence>
<evidence type="ECO:0000313" key="6">
    <source>
        <dbReference type="Proteomes" id="UP001139104"/>
    </source>
</evidence>
<feature type="domain" description="Acyl-CoA thioesterase 2 C-terminal" evidence="3">
    <location>
        <begin position="150"/>
        <end position="282"/>
    </location>
</feature>
<dbReference type="Proteomes" id="UP001139104">
    <property type="component" value="Unassembled WGS sequence"/>
</dbReference>
<dbReference type="SUPFAM" id="SSF54637">
    <property type="entry name" value="Thioesterase/thiol ester dehydrase-isomerase"/>
    <property type="match status" value="2"/>
</dbReference>